<feature type="coiled-coil region" evidence="1">
    <location>
        <begin position="327"/>
        <end position="354"/>
    </location>
</feature>
<protein>
    <submittedName>
        <fullName evidence="3">Uncharacterized protein</fullName>
    </submittedName>
</protein>
<gene>
    <name evidence="3" type="ORF">CYMTET_52049</name>
</gene>
<evidence type="ECO:0000256" key="2">
    <source>
        <dbReference type="SAM" id="SignalP"/>
    </source>
</evidence>
<comment type="caution">
    <text evidence="3">The sequence shown here is derived from an EMBL/GenBank/DDBJ whole genome shotgun (WGS) entry which is preliminary data.</text>
</comment>
<reference evidence="3 4" key="1">
    <citation type="journal article" date="2015" name="Genome Biol. Evol.">
        <title>Comparative Genomics of a Bacterivorous Green Alga Reveals Evolutionary Causalities and Consequences of Phago-Mixotrophic Mode of Nutrition.</title>
        <authorList>
            <person name="Burns J.A."/>
            <person name="Paasch A."/>
            <person name="Narechania A."/>
            <person name="Kim E."/>
        </authorList>
    </citation>
    <scope>NUCLEOTIDE SEQUENCE [LARGE SCALE GENOMIC DNA]</scope>
    <source>
        <strain evidence="3 4">PLY_AMNH</strain>
    </source>
</reference>
<evidence type="ECO:0000313" key="3">
    <source>
        <dbReference type="EMBL" id="KAK3237909.1"/>
    </source>
</evidence>
<evidence type="ECO:0000313" key="4">
    <source>
        <dbReference type="Proteomes" id="UP001190700"/>
    </source>
</evidence>
<feature type="chain" id="PRO_5042209967" evidence="2">
    <location>
        <begin position="21"/>
        <end position="406"/>
    </location>
</feature>
<keyword evidence="4" id="KW-1185">Reference proteome</keyword>
<sequence length="406" mass="41524">MAGRAALVITLFGIIAASDASRSLLEDPKCPSEIAAAKKTLDEANAALKAADNAFATLASTWASKINSDGAAVKAAAAAHNAAFEILGKAQGAYNNATNAELDALDAYHLEEAKCASGTPPADCKTALAADKAAYTHAEAAVAKANSTLKADKATEEAAQARLDSAQAKLKADIAAKETALAAEQKKVDAANDSVKAAQTAYADIVKKCSGTINELTADPDCPEELAAAKQRVEAAQTALTNADAAFKSGVAKWNNVLNTDAADIKKAADAETAAFGKIANAQSEVNAAVNNHQNAINVEKMEEANCAGGAPPADCKTQLAADAKKVTSTETLLKKAEANLADIKAAEEATKEALTKTQEKYNDDVKAKEAALKGLQSGIDAAIAEKQAAQKALDALSIKCSKAVA</sequence>
<accession>A0AAE0ERQ9</accession>
<organism evidence="3 4">
    <name type="scientific">Cymbomonas tetramitiformis</name>
    <dbReference type="NCBI Taxonomy" id="36881"/>
    <lineage>
        <taxon>Eukaryota</taxon>
        <taxon>Viridiplantae</taxon>
        <taxon>Chlorophyta</taxon>
        <taxon>Pyramimonadophyceae</taxon>
        <taxon>Pyramimonadales</taxon>
        <taxon>Pyramimonadaceae</taxon>
        <taxon>Cymbomonas</taxon>
    </lineage>
</organism>
<keyword evidence="1" id="KW-0175">Coiled coil</keyword>
<name>A0AAE0ERQ9_9CHLO</name>
<proteinExistence type="predicted"/>
<dbReference type="Proteomes" id="UP001190700">
    <property type="component" value="Unassembled WGS sequence"/>
</dbReference>
<dbReference type="AlphaFoldDB" id="A0AAE0ERQ9"/>
<feature type="coiled-coil region" evidence="1">
    <location>
        <begin position="149"/>
        <end position="201"/>
    </location>
</feature>
<evidence type="ECO:0000256" key="1">
    <source>
        <dbReference type="SAM" id="Coils"/>
    </source>
</evidence>
<keyword evidence="2" id="KW-0732">Signal</keyword>
<dbReference type="EMBL" id="LGRX02034401">
    <property type="protein sequence ID" value="KAK3237909.1"/>
    <property type="molecule type" value="Genomic_DNA"/>
</dbReference>
<feature type="signal peptide" evidence="2">
    <location>
        <begin position="1"/>
        <end position="20"/>
    </location>
</feature>